<dbReference type="EMBL" id="CP103424">
    <property type="protein sequence ID" value="UWD34777.1"/>
    <property type="molecule type" value="Genomic_DNA"/>
</dbReference>
<feature type="transmembrane region" description="Helical" evidence="1">
    <location>
        <begin position="6"/>
        <end position="32"/>
    </location>
</feature>
<protein>
    <submittedName>
        <fullName evidence="2">Uncharacterized protein</fullName>
    </submittedName>
</protein>
<reference evidence="2" key="1">
    <citation type="submission" date="2022-08" db="EMBL/GenBank/DDBJ databases">
        <title>Complete genome sequence of Mycoplasma cottewii type strain VIS.</title>
        <authorList>
            <person name="Spergser J."/>
        </authorList>
    </citation>
    <scope>NUCLEOTIDE SEQUENCE</scope>
    <source>
        <strain evidence="2">VIS</strain>
    </source>
</reference>
<keyword evidence="3" id="KW-1185">Reference proteome</keyword>
<accession>A0ABY5TVV8</accession>
<evidence type="ECO:0000313" key="3">
    <source>
        <dbReference type="Proteomes" id="UP001059819"/>
    </source>
</evidence>
<feature type="transmembrane region" description="Helical" evidence="1">
    <location>
        <begin position="63"/>
        <end position="81"/>
    </location>
</feature>
<evidence type="ECO:0000313" key="2">
    <source>
        <dbReference type="EMBL" id="UWD34777.1"/>
    </source>
</evidence>
<organism evidence="2 3">
    <name type="scientific">Mycoplasma cottewii</name>
    <dbReference type="NCBI Taxonomy" id="51364"/>
    <lineage>
        <taxon>Bacteria</taxon>
        <taxon>Bacillati</taxon>
        <taxon>Mycoplasmatota</taxon>
        <taxon>Mollicutes</taxon>
        <taxon>Mycoplasmataceae</taxon>
        <taxon>Mycoplasma</taxon>
    </lineage>
</organism>
<gene>
    <name evidence="2" type="ORF">NX779_03095</name>
</gene>
<proteinExistence type="predicted"/>
<sequence length="160" mass="19361">MSNTQFIIFAVLSNIFMPIVTIFFIIANRFILYRRKDNLKKYFQKYMDVETLDSIRSRNIVEVIFYFLVFLFMLNQPIVYYELFYIYPNSLTIEIFLDTKFLFIFIPFILYFLTGLVIFIFSVTRFKKSVKTSSIIKREIQLNEIKKIINNTLNLKLFII</sequence>
<keyword evidence="1" id="KW-0812">Transmembrane</keyword>
<feature type="transmembrane region" description="Helical" evidence="1">
    <location>
        <begin position="101"/>
        <end position="123"/>
    </location>
</feature>
<name>A0ABY5TVV8_9MOLU</name>
<dbReference type="Proteomes" id="UP001059819">
    <property type="component" value="Chromosome"/>
</dbReference>
<keyword evidence="1" id="KW-1133">Transmembrane helix</keyword>
<keyword evidence="1" id="KW-0472">Membrane</keyword>
<evidence type="ECO:0000256" key="1">
    <source>
        <dbReference type="SAM" id="Phobius"/>
    </source>
</evidence>
<dbReference type="RefSeq" id="WP_259429965.1">
    <property type="nucleotide sequence ID" value="NZ_CP103424.1"/>
</dbReference>